<reference evidence="13" key="1">
    <citation type="journal article" date="2019" name="Int. J. Syst. Evol. Microbiol.">
        <title>The Global Catalogue of Microorganisms (GCM) 10K type strain sequencing project: providing services to taxonomists for standard genome sequencing and annotation.</title>
        <authorList>
            <consortium name="The Broad Institute Genomics Platform"/>
            <consortium name="The Broad Institute Genome Sequencing Center for Infectious Disease"/>
            <person name="Wu L."/>
            <person name="Ma J."/>
        </authorList>
    </citation>
    <scope>NUCLEOTIDE SEQUENCE [LARGE SCALE GENOMIC DNA]</scope>
    <source>
        <strain evidence="13">KLKA75</strain>
    </source>
</reference>
<keyword evidence="10" id="KW-0472">Membrane</keyword>
<dbReference type="PROSITE" id="PS50109">
    <property type="entry name" value="HIS_KIN"/>
    <property type="match status" value="1"/>
</dbReference>
<evidence type="ECO:0000313" key="12">
    <source>
        <dbReference type="EMBL" id="MFC4912193.1"/>
    </source>
</evidence>
<dbReference type="InterPro" id="IPR050482">
    <property type="entry name" value="Sensor_HK_TwoCompSys"/>
</dbReference>
<organism evidence="12 13">
    <name type="scientific">Actinomadura gamaensis</name>
    <dbReference type="NCBI Taxonomy" id="1763541"/>
    <lineage>
        <taxon>Bacteria</taxon>
        <taxon>Bacillati</taxon>
        <taxon>Actinomycetota</taxon>
        <taxon>Actinomycetes</taxon>
        <taxon>Streptosporangiales</taxon>
        <taxon>Thermomonosporaceae</taxon>
        <taxon>Actinomadura</taxon>
    </lineage>
</organism>
<feature type="coiled-coil region" evidence="9">
    <location>
        <begin position="159"/>
        <end position="193"/>
    </location>
</feature>
<evidence type="ECO:0000256" key="5">
    <source>
        <dbReference type="ARBA" id="ARBA00022741"/>
    </source>
</evidence>
<gene>
    <name evidence="12" type="ORF">ACFPCY_33160</name>
</gene>
<dbReference type="InterPro" id="IPR011712">
    <property type="entry name" value="Sig_transdc_His_kin_sub3_dim/P"/>
</dbReference>
<keyword evidence="5" id="KW-0547">Nucleotide-binding</keyword>
<dbReference type="EMBL" id="JBHSIT010000011">
    <property type="protein sequence ID" value="MFC4912193.1"/>
    <property type="molecule type" value="Genomic_DNA"/>
</dbReference>
<dbReference type="Pfam" id="PF23539">
    <property type="entry name" value="DUF7134"/>
    <property type="match status" value="1"/>
</dbReference>
<feature type="domain" description="Histidine kinase" evidence="11">
    <location>
        <begin position="202"/>
        <end position="392"/>
    </location>
</feature>
<dbReference type="CDD" id="cd16917">
    <property type="entry name" value="HATPase_UhpB-NarQ-NarX-like"/>
    <property type="match status" value="1"/>
</dbReference>
<keyword evidence="10" id="KW-1133">Transmembrane helix</keyword>
<dbReference type="PANTHER" id="PTHR24421:SF10">
    <property type="entry name" value="NITRATE_NITRITE SENSOR PROTEIN NARQ"/>
    <property type="match status" value="1"/>
</dbReference>
<evidence type="ECO:0000256" key="8">
    <source>
        <dbReference type="ARBA" id="ARBA00023012"/>
    </source>
</evidence>
<dbReference type="SMART" id="SM00387">
    <property type="entry name" value="HATPase_c"/>
    <property type="match status" value="1"/>
</dbReference>
<dbReference type="Pfam" id="PF07730">
    <property type="entry name" value="HisKA_3"/>
    <property type="match status" value="1"/>
</dbReference>
<dbReference type="GO" id="GO:0016301">
    <property type="term" value="F:kinase activity"/>
    <property type="evidence" value="ECO:0007669"/>
    <property type="project" value="UniProtKB-KW"/>
</dbReference>
<dbReference type="Gene3D" id="3.30.565.10">
    <property type="entry name" value="Histidine kinase-like ATPase, C-terminal domain"/>
    <property type="match status" value="1"/>
</dbReference>
<evidence type="ECO:0000256" key="10">
    <source>
        <dbReference type="SAM" id="Phobius"/>
    </source>
</evidence>
<dbReference type="PANTHER" id="PTHR24421">
    <property type="entry name" value="NITRATE/NITRITE SENSOR PROTEIN NARX-RELATED"/>
    <property type="match status" value="1"/>
</dbReference>
<feature type="transmembrane region" description="Helical" evidence="10">
    <location>
        <begin position="14"/>
        <end position="36"/>
    </location>
</feature>
<accession>A0ABV9U8G9</accession>
<dbReference type="Proteomes" id="UP001595872">
    <property type="component" value="Unassembled WGS sequence"/>
</dbReference>
<keyword evidence="6 12" id="KW-0418">Kinase</keyword>
<feature type="transmembrane region" description="Helical" evidence="10">
    <location>
        <begin position="111"/>
        <end position="128"/>
    </location>
</feature>
<dbReference type="InterPro" id="IPR003594">
    <property type="entry name" value="HATPase_dom"/>
</dbReference>
<dbReference type="InterPro" id="IPR005467">
    <property type="entry name" value="His_kinase_dom"/>
</dbReference>
<dbReference type="InterPro" id="IPR055558">
    <property type="entry name" value="DUF7134"/>
</dbReference>
<evidence type="ECO:0000256" key="4">
    <source>
        <dbReference type="ARBA" id="ARBA00022679"/>
    </source>
</evidence>
<keyword evidence="8" id="KW-0902">Two-component regulatory system</keyword>
<comment type="catalytic activity">
    <reaction evidence="1">
        <text>ATP + protein L-histidine = ADP + protein N-phospho-L-histidine.</text>
        <dbReference type="EC" id="2.7.13.3"/>
    </reaction>
</comment>
<feature type="transmembrane region" description="Helical" evidence="10">
    <location>
        <begin position="42"/>
        <end position="63"/>
    </location>
</feature>
<dbReference type="Pfam" id="PF02518">
    <property type="entry name" value="HATPase_c"/>
    <property type="match status" value="1"/>
</dbReference>
<evidence type="ECO:0000313" key="13">
    <source>
        <dbReference type="Proteomes" id="UP001595872"/>
    </source>
</evidence>
<keyword evidence="10" id="KW-0812">Transmembrane</keyword>
<proteinExistence type="predicted"/>
<comment type="caution">
    <text evidence="12">The sequence shown here is derived from an EMBL/GenBank/DDBJ whole genome shotgun (WGS) entry which is preliminary data.</text>
</comment>
<feature type="transmembrane region" description="Helical" evidence="10">
    <location>
        <begin position="70"/>
        <end position="91"/>
    </location>
</feature>
<keyword evidence="7" id="KW-0067">ATP-binding</keyword>
<evidence type="ECO:0000256" key="2">
    <source>
        <dbReference type="ARBA" id="ARBA00012438"/>
    </source>
</evidence>
<keyword evidence="13" id="KW-1185">Reference proteome</keyword>
<evidence type="ECO:0000259" key="11">
    <source>
        <dbReference type="PROSITE" id="PS50109"/>
    </source>
</evidence>
<dbReference type="RefSeq" id="WP_378261858.1">
    <property type="nucleotide sequence ID" value="NZ_JBHSIT010000011.1"/>
</dbReference>
<evidence type="ECO:0000256" key="6">
    <source>
        <dbReference type="ARBA" id="ARBA00022777"/>
    </source>
</evidence>
<dbReference type="Gene3D" id="1.20.5.1930">
    <property type="match status" value="1"/>
</dbReference>
<name>A0ABV9U8G9_9ACTN</name>
<sequence length="396" mass="43335">MVGRLWEWWRARRTLVDAAFVLPVVFMEFLSAPAVLHDGIHSYHLTVPTYLLLTAGLLLPMVWRRRWPRLTFAVVALVAFVQWLAGTQMIISDTAVLMGLYTVTAYSTFRWGLAALGVAVLGAVLETYQQWEGSLKQMRGPLVAFTAVILGIWVLGLHMRTRRAYLRQLEERAERLEHERDAEIRMARNAERARIAREMHDVVAHNVSVIVVQADGAAFAIDTDPGRARQALETIATTGRTALAEMRRLLGVLRDESAAEAYAPQPGLDQLDDLVEQVRTAGLPVTLERTGTASALSQGRALAIYRIVQEALTNALKHGGPRASAKITLHYGDDEVTVAVVDDGRGAAAPNDGHGHGLVGMRERASVYGGEVDAGPRAGGGFAVTARIPVREEART</sequence>
<evidence type="ECO:0000256" key="9">
    <source>
        <dbReference type="SAM" id="Coils"/>
    </source>
</evidence>
<keyword evidence="3" id="KW-0597">Phosphoprotein</keyword>
<evidence type="ECO:0000256" key="7">
    <source>
        <dbReference type="ARBA" id="ARBA00022840"/>
    </source>
</evidence>
<keyword evidence="9" id="KW-0175">Coiled coil</keyword>
<protein>
    <recommendedName>
        <fullName evidence="2">histidine kinase</fullName>
        <ecNumber evidence="2">2.7.13.3</ecNumber>
    </recommendedName>
</protein>
<evidence type="ECO:0000256" key="1">
    <source>
        <dbReference type="ARBA" id="ARBA00000085"/>
    </source>
</evidence>
<dbReference type="EC" id="2.7.13.3" evidence="2"/>
<feature type="transmembrane region" description="Helical" evidence="10">
    <location>
        <begin position="140"/>
        <end position="159"/>
    </location>
</feature>
<evidence type="ECO:0000256" key="3">
    <source>
        <dbReference type="ARBA" id="ARBA00022553"/>
    </source>
</evidence>
<keyword evidence="4" id="KW-0808">Transferase</keyword>
<dbReference type="SUPFAM" id="SSF55874">
    <property type="entry name" value="ATPase domain of HSP90 chaperone/DNA topoisomerase II/histidine kinase"/>
    <property type="match status" value="1"/>
</dbReference>
<dbReference type="InterPro" id="IPR036890">
    <property type="entry name" value="HATPase_C_sf"/>
</dbReference>